<dbReference type="eggNOG" id="COG2203">
    <property type="taxonomic scope" value="Bacteria"/>
</dbReference>
<comment type="caution">
    <text evidence="2">The sequence shown here is derived from an EMBL/GenBank/DDBJ whole genome shotgun (WGS) entry which is preliminary data.</text>
</comment>
<dbReference type="InterPro" id="IPR003018">
    <property type="entry name" value="GAF"/>
</dbReference>
<evidence type="ECO:0000259" key="1">
    <source>
        <dbReference type="PROSITE" id="PS50011"/>
    </source>
</evidence>
<dbReference type="Pfam" id="PF13191">
    <property type="entry name" value="AAA_16"/>
    <property type="match status" value="1"/>
</dbReference>
<dbReference type="PANTHER" id="PTHR43642:SF1">
    <property type="entry name" value="HYBRID SIGNAL TRANSDUCTION HISTIDINE KINASE G"/>
    <property type="match status" value="1"/>
</dbReference>
<dbReference type="EMBL" id="AONQ01000062">
    <property type="protein sequence ID" value="EME68530.1"/>
    <property type="molecule type" value="Genomic_DNA"/>
</dbReference>
<dbReference type="STRING" id="1244869.H261_18035"/>
<dbReference type="InterPro" id="IPR027417">
    <property type="entry name" value="P-loop_NTPase"/>
</dbReference>
<evidence type="ECO:0000313" key="3">
    <source>
        <dbReference type="Proteomes" id="UP000011744"/>
    </source>
</evidence>
<dbReference type="Pfam" id="PF00069">
    <property type="entry name" value="Pkinase"/>
    <property type="match status" value="1"/>
</dbReference>
<name>M2Z2J0_9PROT</name>
<dbReference type="PANTHER" id="PTHR43642">
    <property type="entry name" value="HYBRID SIGNAL TRANSDUCTION HISTIDINE KINASE G"/>
    <property type="match status" value="1"/>
</dbReference>
<dbReference type="GO" id="GO:0005524">
    <property type="term" value="F:ATP binding"/>
    <property type="evidence" value="ECO:0007669"/>
    <property type="project" value="InterPro"/>
</dbReference>
<proteinExistence type="predicted"/>
<organism evidence="2 3">
    <name type="scientific">Paramagnetospirillum caucaseum</name>
    <dbReference type="NCBI Taxonomy" id="1244869"/>
    <lineage>
        <taxon>Bacteria</taxon>
        <taxon>Pseudomonadati</taxon>
        <taxon>Pseudomonadota</taxon>
        <taxon>Alphaproteobacteria</taxon>
        <taxon>Rhodospirillales</taxon>
        <taxon>Magnetospirillaceae</taxon>
        <taxon>Paramagnetospirillum</taxon>
    </lineage>
</organism>
<feature type="non-terminal residue" evidence="2">
    <location>
        <position position="1455"/>
    </location>
</feature>
<dbReference type="eggNOG" id="COG3899">
    <property type="taxonomic scope" value="Bacteria"/>
</dbReference>
<dbReference type="GO" id="GO:0004672">
    <property type="term" value="F:protein kinase activity"/>
    <property type="evidence" value="ECO:0007669"/>
    <property type="project" value="InterPro"/>
</dbReference>
<dbReference type="InterPro" id="IPR000719">
    <property type="entry name" value="Prot_kinase_dom"/>
</dbReference>
<dbReference type="OrthoDB" id="9789238at2"/>
<dbReference type="Proteomes" id="UP000011744">
    <property type="component" value="Unassembled WGS sequence"/>
</dbReference>
<dbReference type="eggNOG" id="COG0515">
    <property type="taxonomic scope" value="Bacteria"/>
</dbReference>
<dbReference type="RefSeq" id="WP_008620303.1">
    <property type="nucleotide sequence ID" value="NZ_AONQ01000062.1"/>
</dbReference>
<dbReference type="SMART" id="SM00220">
    <property type="entry name" value="S_TKc"/>
    <property type="match status" value="1"/>
</dbReference>
<dbReference type="InterPro" id="IPR041664">
    <property type="entry name" value="AAA_16"/>
</dbReference>
<dbReference type="SMART" id="SM00065">
    <property type="entry name" value="GAF"/>
    <property type="match status" value="1"/>
</dbReference>
<keyword evidence="3" id="KW-1185">Reference proteome</keyword>
<protein>
    <submittedName>
        <fullName evidence="2">ATPase</fullName>
    </submittedName>
</protein>
<dbReference type="InterPro" id="IPR029016">
    <property type="entry name" value="GAF-like_dom_sf"/>
</dbReference>
<evidence type="ECO:0000313" key="2">
    <source>
        <dbReference type="EMBL" id="EME68530.1"/>
    </source>
</evidence>
<dbReference type="SUPFAM" id="SSF52540">
    <property type="entry name" value="P-loop containing nucleoside triphosphate hydrolases"/>
    <property type="match status" value="1"/>
</dbReference>
<dbReference type="Pfam" id="PF01590">
    <property type="entry name" value="GAF"/>
    <property type="match status" value="1"/>
</dbReference>
<dbReference type="InterPro" id="IPR053159">
    <property type="entry name" value="Hybrid_Histidine_Kinase"/>
</dbReference>
<feature type="domain" description="Protein kinase" evidence="1">
    <location>
        <begin position="1"/>
        <end position="247"/>
    </location>
</feature>
<accession>M2Z2J0</accession>
<reference evidence="2 3" key="1">
    <citation type="journal article" date="2014" name="Genome Announc.">
        <title>Draft Genome Sequence of Magnetospirillum sp. Strain SO-1, a Freshwater Magnetotactic Bacterium Isolated from the Ol'khovka River, Russia.</title>
        <authorList>
            <person name="Grouzdev D.S."/>
            <person name="Dziuba M.V."/>
            <person name="Sukhacheva M.S."/>
            <person name="Mardanov A.V."/>
            <person name="Beletskiy A.V."/>
            <person name="Kuznetsov B.B."/>
            <person name="Skryabin K.G."/>
        </authorList>
    </citation>
    <scope>NUCLEOTIDE SEQUENCE [LARGE SCALE GENOMIC DNA]</scope>
    <source>
        <strain evidence="2 3">SO-1</strain>
    </source>
</reference>
<dbReference type="Gene3D" id="3.30.450.40">
    <property type="match status" value="1"/>
</dbReference>
<dbReference type="Gene3D" id="1.10.510.10">
    <property type="entry name" value="Transferase(Phosphotransferase) domain 1"/>
    <property type="match status" value="1"/>
</dbReference>
<dbReference type="SUPFAM" id="SSF56112">
    <property type="entry name" value="Protein kinase-like (PK-like)"/>
    <property type="match status" value="1"/>
</dbReference>
<dbReference type="SUPFAM" id="SSF55781">
    <property type="entry name" value="GAF domain-like"/>
    <property type="match status" value="1"/>
</dbReference>
<dbReference type="InterPro" id="IPR011009">
    <property type="entry name" value="Kinase-like_dom_sf"/>
</dbReference>
<sequence length="1455" mass="160298">MLARTSSFDRPTRATVGRLRHEFALRTELQPAWAAVPLALDETSVRLMLIMSDPGGEPLTRLIAARSGALRQADVTRLLRLAALLARALEEVHAAGLIHKDIKPDTILADEAAGRIAFTGFGFTSPLCREQRHSRAIESISGTFAYMAPEQTGRMNRSVDSRSDLYSLGIVLYELFTGLHPFSAQDSMEWVHCHIARQPSPPHERVMEVPVQVSAIIMKLVAKTAEGRYQTAGGLAADLERCAAEWRERGGIPDFPLGDHDHSGILTIPERLYGREAESRTLLDAFQRVAEGGTSELVLVSGYSGIGKSALVNQIHPAMVERDGMFGVGKFEQHKRNIPYATFAQAFHGLIQPILSTPESDIRRWREAFLDALGQNGGLIIELIPQLELVVGEQPPIPELPPGEAQVRFLAAFRRFVSVLARPEQPLVLFLDDLQWMDSGSMKLLEHLMTHPEMRHLLLIGSYRDNEVDSSHPVMLSVETIRKAGRRVEDIVLRPLGEGDLSQLVTDTLRCGPEMAAPLIRLIHRKTGGNPFFAIQFLATLADERLLWFDPPGGRWAWDLERIAALGFSDNVVMLMAAKLRRLPEAELAELRRIACLGNGTTLGMLSMVYDRPANEGLASIQKAIQAGFLISAGDRLIFAHDRIQEAAYLSIPIDEMVAAHLRIGRRMLERLPPAEIEDRLFDVVHHLNLGRHLLSDRAERDNLSRLNGLAGRKAKLSAAHASARTYFDLARSLLAEDCWAGNHDEAFALFLDLSECEYLVGNHAEADHLFEMLLGKATTDDQSAKVWRLRFRMFMVSGRFGDAVAVAITALERFGLVCPETEAETAQAVDEARRELADLLGGRDVAALVGLPECRLPSVRALIGVIADAIPAVYHVRPMLYPFLGLTAINLSLRHGMTEDSSAAFSGYSVSLVGRFEEFRSGLDFSQLALKLGERFDSAPLRGTLLFRHGYFVTPWTKPIATIMPVLEETFRTCLDTGNLIYAAYVAYASGWMLFEKGEPLDVVLAHMRKYMPFARNARIPFAVLMLRLQELFIAGLQGVELEVTPGVAGADGAEASYRGLEGTAHGYGIAFHHVVRQVTPYLMGDYGEALRLARETAVLAPKISSSVIESSHHFFGALAITALHPGADEPRRAEMAPWLAEHRRKLRLWAEHCPETFLARSMLVEAEIAAIDGGGNGAMRLYEDAILAARDFGQLHCEAIANERAGQFCIQQGLPSIAENYMRNARYCYSRWGAQAKVRQLDQLFPRLADSAAASQAGKVGDLDLMTVIKAQQAVSGEIVLDKLVESLLRIVVEHAGADRGLLILRHGEMFRIAAEAMVEGDLIAVSTCAASPTSDDLPLTVFQYVVRTRERVVIDNAGGPNTFMTESYAGRSGVKSAMCLPVVTHGALSGVLYLENHLAAGVFTRNRVMVLDLLATQASISLENALLYTEMEERVRDRTRELAASLATVKTA</sequence>
<dbReference type="PROSITE" id="PS50011">
    <property type="entry name" value="PROTEIN_KINASE_DOM"/>
    <property type="match status" value="1"/>
</dbReference>
<dbReference type="Gene3D" id="3.40.50.300">
    <property type="entry name" value="P-loop containing nucleotide triphosphate hydrolases"/>
    <property type="match status" value="1"/>
</dbReference>
<gene>
    <name evidence="2" type="ORF">H261_18035</name>
</gene>